<proteinExistence type="predicted"/>
<dbReference type="EMBL" id="JBHMBS010000004">
    <property type="protein sequence ID" value="MFB9675994.1"/>
    <property type="molecule type" value="Genomic_DNA"/>
</dbReference>
<dbReference type="Proteomes" id="UP001589610">
    <property type="component" value="Unassembled WGS sequence"/>
</dbReference>
<name>A0ABV5TA76_9ACTN</name>
<sequence>MHPLEFPLTGFIDESIHTDARLYAVGLVLADPAVTEDVRKRLCALIPTARTPHWSQEDKQTRTALIREIGSLPISARVYGCRFERPKRKEAARARALTWLVQQLPSEARWIVLAQRETNQDRHDRKVLGGLAGRPARFEYSHAPFAKEPLLWVADVIVSSTAKALALDKDPTTQGLGEMLSYVGCEPA</sequence>
<keyword evidence="2" id="KW-1185">Reference proteome</keyword>
<evidence type="ECO:0000313" key="2">
    <source>
        <dbReference type="Proteomes" id="UP001589610"/>
    </source>
</evidence>
<evidence type="ECO:0008006" key="3">
    <source>
        <dbReference type="Google" id="ProtNLM"/>
    </source>
</evidence>
<protein>
    <recommendedName>
        <fullName evidence="3">DUF3800 domain-containing protein</fullName>
    </recommendedName>
</protein>
<dbReference type="RefSeq" id="WP_386156000.1">
    <property type="nucleotide sequence ID" value="NZ_JBHMBS010000004.1"/>
</dbReference>
<evidence type="ECO:0000313" key="1">
    <source>
        <dbReference type="EMBL" id="MFB9675994.1"/>
    </source>
</evidence>
<organism evidence="1 2">
    <name type="scientific">Streptosporangium vulgare</name>
    <dbReference type="NCBI Taxonomy" id="46190"/>
    <lineage>
        <taxon>Bacteria</taxon>
        <taxon>Bacillati</taxon>
        <taxon>Actinomycetota</taxon>
        <taxon>Actinomycetes</taxon>
        <taxon>Streptosporangiales</taxon>
        <taxon>Streptosporangiaceae</taxon>
        <taxon>Streptosporangium</taxon>
    </lineage>
</organism>
<gene>
    <name evidence="1" type="ORF">ACFFRH_10885</name>
</gene>
<accession>A0ABV5TA76</accession>
<comment type="caution">
    <text evidence="1">The sequence shown here is derived from an EMBL/GenBank/DDBJ whole genome shotgun (WGS) entry which is preliminary data.</text>
</comment>
<reference evidence="1 2" key="1">
    <citation type="submission" date="2024-09" db="EMBL/GenBank/DDBJ databases">
        <authorList>
            <person name="Sun Q."/>
            <person name="Mori K."/>
        </authorList>
    </citation>
    <scope>NUCLEOTIDE SEQUENCE [LARGE SCALE GENOMIC DNA]</scope>
    <source>
        <strain evidence="1 2">JCM 3028</strain>
    </source>
</reference>